<keyword evidence="6 8" id="KW-0067">ATP-binding</keyword>
<proteinExistence type="predicted"/>
<dbReference type="GO" id="GO:0005524">
    <property type="term" value="F:ATP binding"/>
    <property type="evidence" value="ECO:0007669"/>
    <property type="project" value="UniProtKB-KW"/>
</dbReference>
<dbReference type="InterPro" id="IPR030616">
    <property type="entry name" value="Aur-like"/>
</dbReference>
<evidence type="ECO:0000256" key="1">
    <source>
        <dbReference type="ARBA" id="ARBA00011245"/>
    </source>
</evidence>
<dbReference type="SMART" id="SM00220">
    <property type="entry name" value="S_TKc"/>
    <property type="match status" value="1"/>
</dbReference>
<feature type="region of interest" description="Disordered" evidence="10">
    <location>
        <begin position="279"/>
        <end position="371"/>
    </location>
</feature>
<feature type="non-terminal residue" evidence="12">
    <location>
        <position position="371"/>
    </location>
</feature>
<feature type="binding site" evidence="8">
    <location>
        <position position="135"/>
    </location>
    <ligand>
        <name>ATP</name>
        <dbReference type="ChEBI" id="CHEBI:30616"/>
    </ligand>
</feature>
<accession>A0AA36N244</accession>
<dbReference type="FunFam" id="1.10.510.10:FF:000571">
    <property type="entry name" value="Maternal embryonic leucine zipper kinase"/>
    <property type="match status" value="1"/>
</dbReference>
<evidence type="ECO:0000256" key="6">
    <source>
        <dbReference type="ARBA" id="ARBA00022840"/>
    </source>
</evidence>
<evidence type="ECO:0000256" key="9">
    <source>
        <dbReference type="PIRSR" id="PIRSR630616-3"/>
    </source>
</evidence>
<gene>
    <name evidence="12" type="ORF">EVOR1521_LOCUS13055</name>
</gene>
<evidence type="ECO:0000313" key="13">
    <source>
        <dbReference type="Proteomes" id="UP001178507"/>
    </source>
</evidence>
<evidence type="ECO:0000256" key="5">
    <source>
        <dbReference type="ARBA" id="ARBA00022777"/>
    </source>
</evidence>
<evidence type="ECO:0000256" key="2">
    <source>
        <dbReference type="ARBA" id="ARBA00022527"/>
    </source>
</evidence>
<dbReference type="PANTHER" id="PTHR24350">
    <property type="entry name" value="SERINE/THREONINE-PROTEIN KINASE IAL-RELATED"/>
    <property type="match status" value="1"/>
</dbReference>
<feature type="active site" description="Proton acceptor" evidence="7">
    <location>
        <position position="118"/>
    </location>
</feature>
<dbReference type="InterPro" id="IPR008271">
    <property type="entry name" value="Ser/Thr_kinase_AS"/>
</dbReference>
<keyword evidence="13" id="KW-1185">Reference proteome</keyword>
<dbReference type="EMBL" id="CAUJNA010001430">
    <property type="protein sequence ID" value="CAJ1386869.1"/>
    <property type="molecule type" value="Genomic_DNA"/>
</dbReference>
<evidence type="ECO:0000256" key="10">
    <source>
        <dbReference type="SAM" id="MobiDB-lite"/>
    </source>
</evidence>
<keyword evidence="3" id="KW-0808">Transferase</keyword>
<evidence type="ECO:0000313" key="12">
    <source>
        <dbReference type="EMBL" id="CAJ1386869.1"/>
    </source>
</evidence>
<dbReference type="Pfam" id="PF00069">
    <property type="entry name" value="Pkinase"/>
    <property type="match status" value="1"/>
</dbReference>
<evidence type="ECO:0000256" key="3">
    <source>
        <dbReference type="ARBA" id="ARBA00022679"/>
    </source>
</evidence>
<sequence>GKGSVARVCRLRNRQTSQEVAVKILEKHPLETRRMMPQIRREIKVQGSILHRNVLRLLQCVEDDTHFYLLMELADSGLVDLLLRYPQRRVPEPMAATLFGQVAEGVKHLHQCKCIHRDLKPENILLVGSCPKICDFGWCAELEDRPRRTFCGTLDYMAPEILFGEGHSTAADVWSLGVLLYEILTGHTPFQYPSVDSKTFQQRVHKAEFPYPPWFSNEACHLVHRMLVRPPQSRADLPEVLRHAWLDMHSPKSAEKPAVVPLASNLCNVPKVAEMAKSMSRPELRLDRAKTAVPRRPPSPERERRQPLAFRQPTSPVLQPRLVRPLQSPRRPLNMRDPTPARPPVRKVVPMSPYRPFEQKSPRTVLVKVPR</sequence>
<feature type="compositionally biased region" description="Basic and acidic residues" evidence="10">
    <location>
        <begin position="280"/>
        <end position="290"/>
    </location>
</feature>
<feature type="cross-link" description="Glycyl lysine isopeptide (Lys-Gly) (interchain with G-Cter in SUMO2)" evidence="9">
    <location>
        <position position="120"/>
    </location>
</feature>
<organism evidence="12 13">
    <name type="scientific">Effrenium voratum</name>
    <dbReference type="NCBI Taxonomy" id="2562239"/>
    <lineage>
        <taxon>Eukaryota</taxon>
        <taxon>Sar</taxon>
        <taxon>Alveolata</taxon>
        <taxon>Dinophyceae</taxon>
        <taxon>Suessiales</taxon>
        <taxon>Symbiodiniaceae</taxon>
        <taxon>Effrenium</taxon>
    </lineage>
</organism>
<protein>
    <recommendedName>
        <fullName evidence="11">Protein kinase domain-containing protein</fullName>
    </recommendedName>
</protein>
<keyword evidence="5" id="KW-0418">Kinase</keyword>
<keyword evidence="4 8" id="KW-0547">Nucleotide-binding</keyword>
<dbReference type="Proteomes" id="UP001178507">
    <property type="component" value="Unassembled WGS sequence"/>
</dbReference>
<reference evidence="12" key="1">
    <citation type="submission" date="2023-08" db="EMBL/GenBank/DDBJ databases">
        <authorList>
            <person name="Chen Y."/>
            <person name="Shah S."/>
            <person name="Dougan E. K."/>
            <person name="Thang M."/>
            <person name="Chan C."/>
        </authorList>
    </citation>
    <scope>NUCLEOTIDE SEQUENCE</scope>
</reference>
<feature type="binding site" evidence="8">
    <location>
        <begin position="72"/>
        <end position="74"/>
    </location>
    <ligand>
        <name>ATP</name>
        <dbReference type="ChEBI" id="CHEBI:30616"/>
    </ligand>
</feature>
<dbReference type="AlphaFoldDB" id="A0AA36N244"/>
<feature type="domain" description="Protein kinase" evidence="11">
    <location>
        <begin position="1"/>
        <end position="246"/>
    </location>
</feature>
<dbReference type="PROSITE" id="PS00108">
    <property type="entry name" value="PROTEIN_KINASE_ST"/>
    <property type="match status" value="1"/>
</dbReference>
<keyword evidence="2" id="KW-0723">Serine/threonine-protein kinase</keyword>
<dbReference type="InterPro" id="IPR011009">
    <property type="entry name" value="Kinase-like_dom_sf"/>
</dbReference>
<dbReference type="GO" id="GO:0004674">
    <property type="term" value="F:protein serine/threonine kinase activity"/>
    <property type="evidence" value="ECO:0007669"/>
    <property type="project" value="UniProtKB-KW"/>
</dbReference>
<evidence type="ECO:0000256" key="8">
    <source>
        <dbReference type="PIRSR" id="PIRSR630616-2"/>
    </source>
</evidence>
<evidence type="ECO:0000256" key="7">
    <source>
        <dbReference type="PIRSR" id="PIRSR630616-1"/>
    </source>
</evidence>
<dbReference type="Gene3D" id="1.10.510.10">
    <property type="entry name" value="Transferase(Phosphotransferase) domain 1"/>
    <property type="match status" value="1"/>
</dbReference>
<comment type="caution">
    <text evidence="12">The sequence shown here is derived from an EMBL/GenBank/DDBJ whole genome shotgun (WGS) entry which is preliminary data.</text>
</comment>
<name>A0AA36N244_9DINO</name>
<feature type="binding site" evidence="8">
    <location>
        <position position="23"/>
    </location>
    <ligand>
        <name>ATP</name>
        <dbReference type="ChEBI" id="CHEBI:30616"/>
    </ligand>
</feature>
<feature type="binding site" evidence="8">
    <location>
        <begin position="122"/>
        <end position="123"/>
    </location>
    <ligand>
        <name>ATP</name>
        <dbReference type="ChEBI" id="CHEBI:30616"/>
    </ligand>
</feature>
<evidence type="ECO:0000256" key="4">
    <source>
        <dbReference type="ARBA" id="ARBA00022741"/>
    </source>
</evidence>
<dbReference type="InterPro" id="IPR000719">
    <property type="entry name" value="Prot_kinase_dom"/>
</dbReference>
<dbReference type="SUPFAM" id="SSF56112">
    <property type="entry name" value="Protein kinase-like (PK-like)"/>
    <property type="match status" value="1"/>
</dbReference>
<evidence type="ECO:0000259" key="11">
    <source>
        <dbReference type="PROSITE" id="PS50011"/>
    </source>
</evidence>
<comment type="subunit">
    <text evidence="1">Monomer.</text>
</comment>
<dbReference type="PROSITE" id="PS50011">
    <property type="entry name" value="PROTEIN_KINASE_DOM"/>
    <property type="match status" value="1"/>
</dbReference>